<dbReference type="PANTHER" id="PTHR43312">
    <property type="entry name" value="D-THREO-ALDOSE 1-DEHYDROGENASE"/>
    <property type="match status" value="1"/>
</dbReference>
<dbReference type="Pfam" id="PF00248">
    <property type="entry name" value="Aldo_ket_red"/>
    <property type="match status" value="1"/>
</dbReference>
<dbReference type="PANTHER" id="PTHR43312:SF1">
    <property type="entry name" value="NADP-DEPENDENT OXIDOREDUCTASE DOMAIN-CONTAINING PROTEIN"/>
    <property type="match status" value="1"/>
</dbReference>
<dbReference type="EMBL" id="JAPZVM010000001">
    <property type="protein sequence ID" value="MCZ8371195.1"/>
    <property type="molecule type" value="Genomic_DNA"/>
</dbReference>
<evidence type="ECO:0000313" key="2">
    <source>
        <dbReference type="EMBL" id="MCZ8371195.1"/>
    </source>
</evidence>
<dbReference type="CDD" id="cd19086">
    <property type="entry name" value="AKR_AKR11C1"/>
    <property type="match status" value="1"/>
</dbReference>
<dbReference type="InterPro" id="IPR023210">
    <property type="entry name" value="NADP_OxRdtase_dom"/>
</dbReference>
<dbReference type="InterPro" id="IPR036812">
    <property type="entry name" value="NAD(P)_OxRdtase_dom_sf"/>
</dbReference>
<proteinExistence type="predicted"/>
<protein>
    <submittedName>
        <fullName evidence="2">Aldo/keto reductase</fullName>
    </submittedName>
</protein>
<accession>A0ABT4PDT3</accession>
<evidence type="ECO:0000259" key="1">
    <source>
        <dbReference type="Pfam" id="PF00248"/>
    </source>
</evidence>
<reference evidence="2" key="1">
    <citation type="submission" date="2022-12" db="EMBL/GenBank/DDBJ databases">
        <title>Phocaeicola acetigenes sp. nov., isolated feces from a healthy human.</title>
        <authorList>
            <person name="Do H."/>
            <person name="Ha Y.B."/>
            <person name="Kim J.-S."/>
            <person name="Suh M.K."/>
            <person name="Kim H.S."/>
            <person name="Lee J.-S."/>
        </authorList>
    </citation>
    <scope>NUCLEOTIDE SEQUENCE</scope>
    <source>
        <strain evidence="2">KGMB11183</strain>
    </source>
</reference>
<evidence type="ECO:0000313" key="3">
    <source>
        <dbReference type="Proteomes" id="UP001141933"/>
    </source>
</evidence>
<feature type="domain" description="NADP-dependent oxidoreductase" evidence="1">
    <location>
        <begin position="15"/>
        <end position="314"/>
    </location>
</feature>
<keyword evidence="3" id="KW-1185">Reference proteome</keyword>
<comment type="caution">
    <text evidence="2">The sequence shown here is derived from an EMBL/GenBank/DDBJ whole genome shotgun (WGS) entry which is preliminary data.</text>
</comment>
<dbReference type="SUPFAM" id="SSF51430">
    <property type="entry name" value="NAD(P)-linked oxidoreductase"/>
    <property type="match status" value="1"/>
</dbReference>
<dbReference type="Gene3D" id="3.20.20.100">
    <property type="entry name" value="NADP-dependent oxidoreductase domain"/>
    <property type="match status" value="1"/>
</dbReference>
<sequence>MNYRDFGNTGFKASEISLGTWQLGSKWGEIFNEKVALDTLESAYDNGVNLIDTADIYQDGMSENIIGKFLKTKKDKIFVVTKCGRKLNPHIASAYNEKNITGFIHDSIRNMNVDKLDMVLLHCPPSEVYHNEELFSCLDKLRKQGDISHYGVSVERVDEALTALNYNISAIEIIFNMFRLKPSENLFAKAKERNVGIIVRVPLASGLLTGKYTESTIFSDKDHRSYNRNGDFFDKGETFSGVDFNIGIEAARELKRLLATEDLASRALRYILMYPEVSTVIPGASSPEQIEANARASELPAFSDGEMDIVKQIYNKYIREKIHSNW</sequence>
<dbReference type="Proteomes" id="UP001141933">
    <property type="component" value="Unassembled WGS sequence"/>
</dbReference>
<dbReference type="InterPro" id="IPR053135">
    <property type="entry name" value="AKR2_Oxidoreductase"/>
</dbReference>
<organism evidence="2 3">
    <name type="scientific">Phocaeicola acetigenes</name>
    <dbReference type="NCBI Taxonomy" id="3016083"/>
    <lineage>
        <taxon>Bacteria</taxon>
        <taxon>Pseudomonadati</taxon>
        <taxon>Bacteroidota</taxon>
        <taxon>Bacteroidia</taxon>
        <taxon>Bacteroidales</taxon>
        <taxon>Bacteroidaceae</taxon>
        <taxon>Phocaeicola</taxon>
    </lineage>
</organism>
<gene>
    <name evidence="2" type="ORF">O6P32_00515</name>
</gene>
<name>A0ABT4PDT3_9BACT</name>
<dbReference type="RefSeq" id="WP_269876273.1">
    <property type="nucleotide sequence ID" value="NZ_JAPZVM010000001.1"/>
</dbReference>